<reference evidence="1 2" key="1">
    <citation type="journal article" date="2017" name="Genome Announc.">
        <title>Draft Genome Sequences of Four Alkaliphilic Bacteria Belonging to the Anaerobacillus Genus.</title>
        <authorList>
            <person name="Bassil N.M."/>
            <person name="Lloyd J.R."/>
        </authorList>
    </citation>
    <scope>NUCLEOTIDE SEQUENCE [LARGE SCALE GENOMIC DNA]</scope>
    <source>
        <strain evidence="1 2">NB2006</strain>
    </source>
</reference>
<accession>A0A7S7L4L2</accession>
<dbReference type="OrthoDB" id="2080990at2"/>
<evidence type="ECO:0000313" key="1">
    <source>
        <dbReference type="EMBL" id="QOY34332.2"/>
    </source>
</evidence>
<keyword evidence="2" id="KW-1185">Reference proteome</keyword>
<dbReference type="EMBL" id="CP063356">
    <property type="protein sequence ID" value="QOY34332.2"/>
    <property type="molecule type" value="Genomic_DNA"/>
</dbReference>
<reference evidence="1 2" key="2">
    <citation type="journal article" date="2019" name="Int. J. Syst. Evol. Microbiol.">
        <title>Anaerobacillus isosaccharinicus sp. nov., an alkaliphilic bacterium which degrades isosaccharinic acid.</title>
        <authorList>
            <person name="Bassil N.M."/>
            <person name="Lloyd J.R."/>
        </authorList>
    </citation>
    <scope>NUCLEOTIDE SEQUENCE [LARGE SCALE GENOMIC DNA]</scope>
    <source>
        <strain evidence="1 2">NB2006</strain>
    </source>
</reference>
<name>A0A7S7L4L2_9BACI</name>
<protein>
    <submittedName>
        <fullName evidence="1">Site-2 protease family protein</fullName>
    </submittedName>
</protein>
<dbReference type="KEGG" id="aia:AWH56_016560"/>
<keyword evidence="1" id="KW-0378">Hydrolase</keyword>
<sequence>MKYLNGGLMIGFIFVLLCFISILPITILLHELGHFFCALLCKASRITITIGIGKKIGQLKSKNSTLILHMLPLSGKTSYEIVHYSKYRQILISIGGPVLNGIVGFLLLLPGIGHGDQLITFWFQWLALFNVWMFFVNILPFKFGKYSSDGWVVINSLK</sequence>
<dbReference type="GO" id="GO:0008233">
    <property type="term" value="F:peptidase activity"/>
    <property type="evidence" value="ECO:0007669"/>
    <property type="project" value="UniProtKB-KW"/>
</dbReference>
<gene>
    <name evidence="1" type="ORF">AWH56_016560</name>
</gene>
<dbReference type="GO" id="GO:0016020">
    <property type="term" value="C:membrane"/>
    <property type="evidence" value="ECO:0007669"/>
    <property type="project" value="UniProtKB-SubCell"/>
</dbReference>
<organism evidence="1 2">
    <name type="scientific">Anaerobacillus isosaccharinicus</name>
    <dbReference type="NCBI Taxonomy" id="1532552"/>
    <lineage>
        <taxon>Bacteria</taxon>
        <taxon>Bacillati</taxon>
        <taxon>Bacillota</taxon>
        <taxon>Bacilli</taxon>
        <taxon>Bacillales</taxon>
        <taxon>Bacillaceae</taxon>
        <taxon>Anaerobacillus</taxon>
    </lineage>
</organism>
<proteinExistence type="predicted"/>
<evidence type="ECO:0000313" key="2">
    <source>
        <dbReference type="Proteomes" id="UP000180175"/>
    </source>
</evidence>
<dbReference type="Pfam" id="PF02163">
    <property type="entry name" value="Peptidase_M50"/>
    <property type="match status" value="1"/>
</dbReference>
<dbReference type="Proteomes" id="UP000180175">
    <property type="component" value="Chromosome"/>
</dbReference>
<dbReference type="InterPro" id="IPR008915">
    <property type="entry name" value="Peptidase_M50"/>
</dbReference>
<dbReference type="GO" id="GO:0006508">
    <property type="term" value="P:proteolysis"/>
    <property type="evidence" value="ECO:0007669"/>
    <property type="project" value="UniProtKB-KW"/>
</dbReference>
<keyword evidence="1" id="KW-0645">Protease</keyword>